<dbReference type="InterPro" id="IPR039900">
    <property type="entry name" value="Pat1-like"/>
</dbReference>
<reference evidence="5" key="1">
    <citation type="journal article" date="2016" name="Nat. Commun.">
        <title>The Gonium pectorale genome demonstrates co-option of cell cycle regulation during the evolution of multicellularity.</title>
        <authorList>
            <person name="Hanschen E.R."/>
            <person name="Marriage T.N."/>
            <person name="Ferris P.J."/>
            <person name="Hamaji T."/>
            <person name="Toyoda A."/>
            <person name="Fujiyama A."/>
            <person name="Neme R."/>
            <person name="Noguchi H."/>
            <person name="Minakuchi Y."/>
            <person name="Suzuki M."/>
            <person name="Kawai-Toyooka H."/>
            <person name="Smith D.R."/>
            <person name="Sparks H."/>
            <person name="Anderson J."/>
            <person name="Bakaric R."/>
            <person name="Luria V."/>
            <person name="Karger A."/>
            <person name="Kirschner M.W."/>
            <person name="Durand P.M."/>
            <person name="Michod R.E."/>
            <person name="Nozaki H."/>
            <person name="Olson B.J."/>
        </authorList>
    </citation>
    <scope>NUCLEOTIDE SEQUENCE [LARGE SCALE GENOMIC DNA]</scope>
    <source>
        <strain evidence="5">NIES-2863</strain>
    </source>
</reference>
<protein>
    <submittedName>
        <fullName evidence="4">Uncharacterized protein</fullName>
    </submittedName>
</protein>
<feature type="compositionally biased region" description="Low complexity" evidence="3">
    <location>
        <begin position="562"/>
        <end position="577"/>
    </location>
</feature>
<dbReference type="GO" id="GO:0000932">
    <property type="term" value="C:P-body"/>
    <property type="evidence" value="ECO:0007669"/>
    <property type="project" value="UniProtKB-SubCell"/>
</dbReference>
<evidence type="ECO:0000256" key="1">
    <source>
        <dbReference type="ARBA" id="ARBA00004201"/>
    </source>
</evidence>
<dbReference type="GO" id="GO:0000290">
    <property type="term" value="P:deadenylation-dependent decapping of nuclear-transcribed mRNA"/>
    <property type="evidence" value="ECO:0007669"/>
    <property type="project" value="InterPro"/>
</dbReference>
<comment type="subcellular location">
    <subcellularLocation>
        <location evidence="1">Cytoplasm</location>
        <location evidence="1">P-body</location>
    </subcellularLocation>
</comment>
<dbReference type="Proteomes" id="UP000075714">
    <property type="component" value="Unassembled WGS sequence"/>
</dbReference>
<keyword evidence="2" id="KW-0963">Cytoplasm</keyword>
<accession>A0A150G7L5</accession>
<evidence type="ECO:0000256" key="2">
    <source>
        <dbReference type="ARBA" id="ARBA00022490"/>
    </source>
</evidence>
<dbReference type="EMBL" id="LSYV01000051">
    <property type="protein sequence ID" value="KXZ45856.1"/>
    <property type="molecule type" value="Genomic_DNA"/>
</dbReference>
<feature type="region of interest" description="Disordered" evidence="3">
    <location>
        <begin position="150"/>
        <end position="178"/>
    </location>
</feature>
<gene>
    <name evidence="4" type="ORF">GPECTOR_50g650</name>
</gene>
<comment type="caution">
    <text evidence="4">The sequence shown here is derived from an EMBL/GenBank/DDBJ whole genome shotgun (WGS) entry which is preliminary data.</text>
</comment>
<feature type="compositionally biased region" description="Basic and acidic residues" evidence="3">
    <location>
        <begin position="164"/>
        <end position="178"/>
    </location>
</feature>
<dbReference type="GO" id="GO:0003723">
    <property type="term" value="F:RNA binding"/>
    <property type="evidence" value="ECO:0007669"/>
    <property type="project" value="TreeGrafter"/>
</dbReference>
<dbReference type="OrthoDB" id="74835at2759"/>
<evidence type="ECO:0000313" key="4">
    <source>
        <dbReference type="EMBL" id="KXZ45856.1"/>
    </source>
</evidence>
<feature type="region of interest" description="Disordered" evidence="3">
    <location>
        <begin position="387"/>
        <end position="406"/>
    </location>
</feature>
<dbReference type="PANTHER" id="PTHR21551">
    <property type="entry name" value="TOPOISOMERASE II-ASSOCIATED PROTEIN PAT1"/>
    <property type="match status" value="1"/>
</dbReference>
<proteinExistence type="predicted"/>
<evidence type="ECO:0000313" key="5">
    <source>
        <dbReference type="Proteomes" id="UP000075714"/>
    </source>
</evidence>
<name>A0A150G7L5_GONPE</name>
<organism evidence="4 5">
    <name type="scientific">Gonium pectorale</name>
    <name type="common">Green alga</name>
    <dbReference type="NCBI Taxonomy" id="33097"/>
    <lineage>
        <taxon>Eukaryota</taxon>
        <taxon>Viridiplantae</taxon>
        <taxon>Chlorophyta</taxon>
        <taxon>core chlorophytes</taxon>
        <taxon>Chlorophyceae</taxon>
        <taxon>CS clade</taxon>
        <taxon>Chlamydomonadales</taxon>
        <taxon>Volvocaceae</taxon>
        <taxon>Gonium</taxon>
    </lineage>
</organism>
<keyword evidence="5" id="KW-1185">Reference proteome</keyword>
<dbReference type="PANTHER" id="PTHR21551:SF0">
    <property type="entry name" value="PROTEIN ASSOCIATED WITH TOPO II RELATED-1, ISOFORM A"/>
    <property type="match status" value="1"/>
</dbReference>
<dbReference type="AlphaFoldDB" id="A0A150G7L5"/>
<sequence length="660" mass="66854">MDAEFGQSFSRGAPVVLAAAAAAAGRAGGPGSGPGGRLGGRWMRPEDVEYVVRSMLYTVANGVPYVEDYYYQAFVHKHVSQPSRQQLSPGAFPMAAPFVPESLRELSDDTMHLMRLDPSARVKFVEGLQGLGKIVLSNIRTPKVLMDLSDSGPKAGGAAAGEEGDSHKGGDESGRNARPLEQEPLLAARIMIEDCMNLLLDVDDIDRLATHMSAMAHAQQRTAALAAARPLHGAAAAVAAVGAAAAASAAGVPAVAPYGPSSSAPPAPALLRQRRELLLAGINGAFRLPASPTGGAGAAPMELDNGAAHGAALDELGDSVLLRILTLSKGRSIVARALLAIAPPASLAAPTAPKAAAVSGAAAGQEHKAAAVTDLAAVSAGGSVPEKAEAAEALPTAPAGQEQQATGAADLTAEGLLGPNAPSPYVLLWATLRNAWSLFGTSLQQGLDAAAERRMLEATARLAAALRDALLRLPTAKDVVDAARAFNVGCAEHVRSLGLGDAEAATSMEATLLPLAQTRAAEAAALGPVAAVPPVWLGEALAALVTRASQLGLAAAAGAMDPSGEAGRESAGAAAQGRSGGDGRPPEAEWSGEFARLHERVARHLKTLSGIHEMAVASGQAEALAVVRALSCRLLVNAMLPHASEAQAAQLKGALAAFTV</sequence>
<evidence type="ECO:0000256" key="3">
    <source>
        <dbReference type="SAM" id="MobiDB-lite"/>
    </source>
</evidence>
<feature type="region of interest" description="Disordered" evidence="3">
    <location>
        <begin position="562"/>
        <end position="589"/>
    </location>
</feature>
<dbReference type="GO" id="GO:0033962">
    <property type="term" value="P:P-body assembly"/>
    <property type="evidence" value="ECO:0007669"/>
    <property type="project" value="TreeGrafter"/>
</dbReference>